<keyword evidence="12" id="KW-0456">Lyase</keyword>
<dbReference type="InterPro" id="IPR029057">
    <property type="entry name" value="PRTase-like"/>
</dbReference>
<keyword evidence="13" id="KW-0511">Multifunctional enzyme</keyword>
<evidence type="ECO:0000256" key="5">
    <source>
        <dbReference type="ARBA" id="ARBA00011971"/>
    </source>
</evidence>
<dbReference type="GeneID" id="31362530"/>
<dbReference type="CDD" id="cd04725">
    <property type="entry name" value="OMP_decarboxylase_like"/>
    <property type="match status" value="1"/>
</dbReference>
<protein>
    <recommendedName>
        <fullName evidence="7">Uridine 5'-monophosphate synthase</fullName>
        <ecNumber evidence="5">2.4.2.10</ecNumber>
        <ecNumber evidence="6">4.1.1.23</ecNumber>
    </recommendedName>
</protein>
<dbReference type="PANTHER" id="PTHR19278">
    <property type="entry name" value="OROTATE PHOSPHORIBOSYLTRANSFERASE"/>
    <property type="match status" value="1"/>
</dbReference>
<dbReference type="NCBIfam" id="TIGR01740">
    <property type="entry name" value="pyrF"/>
    <property type="match status" value="1"/>
</dbReference>
<evidence type="ECO:0000256" key="1">
    <source>
        <dbReference type="ARBA" id="ARBA00004861"/>
    </source>
</evidence>
<evidence type="ECO:0000313" key="18">
    <source>
        <dbReference type="Proteomes" id="UP000001396"/>
    </source>
</evidence>
<dbReference type="Proteomes" id="UP000001396">
    <property type="component" value="Unassembled WGS sequence"/>
</dbReference>
<evidence type="ECO:0000256" key="6">
    <source>
        <dbReference type="ARBA" id="ARBA00012321"/>
    </source>
</evidence>
<evidence type="ECO:0000256" key="13">
    <source>
        <dbReference type="ARBA" id="ARBA00023268"/>
    </source>
</evidence>
<dbReference type="GO" id="GO:0004588">
    <property type="term" value="F:orotate phosphoribosyltransferase activity"/>
    <property type="evidence" value="ECO:0007669"/>
    <property type="project" value="UniProtKB-EC"/>
</dbReference>
<sequence>MDLNTLVSRLHEINAVKLGQFKLKSGIMSPIYIDLRVTVSSPVLLSQIAEMMYQKVSQDSSMPPIVCGVPYTALPIATAMSIAHDTPMVMRRKEAKNYGTAQLIEGRYKAGDNVLVVEDLVTSGASVLETVRDLNASGLVVTDVVVLLDRQQGARQELAKHGLKLHSVITMEELIDTLTKQGKLDEPTLALVNSFLEANRAVTVPAASQMPAAAPAPKPAKKYLTYEERAKLATNPTASKLFNIMATKKTNLAVAVDLTRKQEVLNLADSIGSEICVLKTHVDIIDDYDQDFVHQLEQIASKHNFLIFEDRKFADIGNTVKYQFESGVYHISKWAHMVTIHGVAGPAIIDGFRDSIKQTGAGLLLLAQMSSKGSLCVGEYTNQMIEMGKQNSDAVMGFICQERLESMSDNFVLMTPGIQFNSKGDSMGQQYNTPDYVVKEKGTDVIIVGRGIYQNSEPKSEAIKYKQAAWAAYESRLN</sequence>
<dbReference type="InterPro" id="IPR011060">
    <property type="entry name" value="RibuloseP-bd_barrel"/>
</dbReference>
<organism evidence="17 18">
    <name type="scientific">Heterostelium pallidum (strain ATCC 26659 / Pp 5 / PN500)</name>
    <name type="common">Cellular slime mold</name>
    <name type="synonym">Polysphondylium pallidum</name>
    <dbReference type="NCBI Taxonomy" id="670386"/>
    <lineage>
        <taxon>Eukaryota</taxon>
        <taxon>Amoebozoa</taxon>
        <taxon>Evosea</taxon>
        <taxon>Eumycetozoa</taxon>
        <taxon>Dictyostelia</taxon>
        <taxon>Acytosteliales</taxon>
        <taxon>Acytosteliaceae</taxon>
        <taxon>Heterostelium</taxon>
    </lineage>
</organism>
<evidence type="ECO:0000259" key="16">
    <source>
        <dbReference type="SMART" id="SM00934"/>
    </source>
</evidence>
<dbReference type="UniPathway" id="UPA00070">
    <property type="reaction ID" value="UER00119"/>
</dbReference>
<dbReference type="CDD" id="cd06223">
    <property type="entry name" value="PRTases_typeI"/>
    <property type="match status" value="1"/>
</dbReference>
<dbReference type="InParanoid" id="D3BE93"/>
<dbReference type="GO" id="GO:0006207">
    <property type="term" value="P:'de novo' pyrimidine nucleobase biosynthetic process"/>
    <property type="evidence" value="ECO:0007669"/>
    <property type="project" value="InterPro"/>
</dbReference>
<dbReference type="EC" id="4.1.1.23" evidence="6"/>
<feature type="active site" description="For OMPdecase activity" evidence="14">
    <location>
        <position position="315"/>
    </location>
</feature>
<comment type="similarity">
    <text evidence="3">In the N-terminal section; belongs to the purine/pyrimidine phosphoribosyltransferase family.</text>
</comment>
<evidence type="ECO:0000256" key="14">
    <source>
        <dbReference type="PIRSR" id="PIRSR614732-1"/>
    </source>
</evidence>
<dbReference type="HAMAP" id="MF_01208">
    <property type="entry name" value="PyrE"/>
    <property type="match status" value="1"/>
</dbReference>
<keyword evidence="18" id="KW-1185">Reference proteome</keyword>
<dbReference type="InterPro" id="IPR013785">
    <property type="entry name" value="Aldolase_TIM"/>
</dbReference>
<evidence type="ECO:0000256" key="15">
    <source>
        <dbReference type="PIRSR" id="PIRSR614732-2"/>
    </source>
</evidence>
<dbReference type="InterPro" id="IPR023031">
    <property type="entry name" value="OPRT"/>
</dbReference>
<accession>D3BE93</accession>
<feature type="binding site" evidence="15">
    <location>
        <position position="370"/>
    </location>
    <ligand>
        <name>substrate</name>
    </ligand>
</feature>
<comment type="pathway">
    <text evidence="1">Pyrimidine metabolism; UMP biosynthesis via de novo pathway; UMP from orotate: step 2/2.</text>
</comment>
<dbReference type="STRING" id="670386.D3BE93"/>
<dbReference type="InterPro" id="IPR018089">
    <property type="entry name" value="OMPdecase_AS"/>
</dbReference>
<evidence type="ECO:0000256" key="12">
    <source>
        <dbReference type="ARBA" id="ARBA00023239"/>
    </source>
</evidence>
<evidence type="ECO:0000256" key="4">
    <source>
        <dbReference type="ARBA" id="ARBA00009769"/>
    </source>
</evidence>
<feature type="active site" description="For OMPdecase activity" evidence="14">
    <location>
        <position position="310"/>
    </location>
</feature>
<dbReference type="NCBIfam" id="NF010382">
    <property type="entry name" value="PRK13809.1"/>
    <property type="match status" value="1"/>
</dbReference>
<dbReference type="Pfam" id="PF00156">
    <property type="entry name" value="Pribosyltran"/>
    <property type="match status" value="1"/>
</dbReference>
<keyword evidence="8" id="KW-0328">Glycosyltransferase</keyword>
<feature type="binding site" evidence="15">
    <location>
        <position position="279"/>
    </location>
    <ligand>
        <name>substrate</name>
    </ligand>
</feature>
<keyword evidence="11" id="KW-0665">Pyrimidine biosynthesis</keyword>
<feature type="domain" description="Orotidine 5'-phosphate decarboxylase" evidence="16">
    <location>
        <begin position="251"/>
        <end position="465"/>
    </location>
</feature>
<comment type="similarity">
    <text evidence="4">In the C-terminal section; belongs to the OMP decarboxylase family.</text>
</comment>
<dbReference type="Pfam" id="PF00215">
    <property type="entry name" value="OMPdecase"/>
    <property type="match status" value="1"/>
</dbReference>
<evidence type="ECO:0000256" key="2">
    <source>
        <dbReference type="ARBA" id="ARBA00004889"/>
    </source>
</evidence>
<dbReference type="OMA" id="SAKHVCG"/>
<dbReference type="FunFam" id="3.40.50.2020:FF:000025">
    <property type="entry name" value="Uridine monophosphate synthetase"/>
    <property type="match status" value="1"/>
</dbReference>
<feature type="active site" description="For OMPdecase activity" evidence="14">
    <location>
        <position position="312"/>
    </location>
</feature>
<keyword evidence="10" id="KW-0210">Decarboxylase</keyword>
<evidence type="ECO:0000313" key="17">
    <source>
        <dbReference type="EMBL" id="EFA80224.1"/>
    </source>
</evidence>
<dbReference type="EMBL" id="ADBJ01000031">
    <property type="protein sequence ID" value="EFA80224.1"/>
    <property type="molecule type" value="Genomic_DNA"/>
</dbReference>
<dbReference type="Gene3D" id="3.40.50.2020">
    <property type="match status" value="1"/>
</dbReference>
<feature type="binding site" evidence="15">
    <location>
        <position position="450"/>
    </location>
    <ligand>
        <name>substrate</name>
    </ligand>
</feature>
<evidence type="ECO:0000256" key="10">
    <source>
        <dbReference type="ARBA" id="ARBA00022793"/>
    </source>
</evidence>
<dbReference type="InterPro" id="IPR001754">
    <property type="entry name" value="OMPdeCOase_dom"/>
</dbReference>
<comment type="caution">
    <text evidence="17">The sequence shown here is derived from an EMBL/GenBank/DDBJ whole genome shotgun (WGS) entry which is preliminary data.</text>
</comment>
<evidence type="ECO:0000256" key="7">
    <source>
        <dbReference type="ARBA" id="ARBA00015047"/>
    </source>
</evidence>
<dbReference type="EC" id="2.4.2.10" evidence="5"/>
<evidence type="ECO:0000256" key="9">
    <source>
        <dbReference type="ARBA" id="ARBA00022679"/>
    </source>
</evidence>
<name>D3BE93_HETP5</name>
<evidence type="ECO:0000256" key="3">
    <source>
        <dbReference type="ARBA" id="ARBA00006221"/>
    </source>
</evidence>
<dbReference type="FunFam" id="3.20.20.70:FF:000245">
    <property type="entry name" value="Bifunctional UMP-synthetase"/>
    <property type="match status" value="1"/>
</dbReference>
<keyword evidence="9" id="KW-0808">Transferase</keyword>
<dbReference type="PANTHER" id="PTHR19278:SF9">
    <property type="entry name" value="URIDINE 5'-MONOPHOSPHATE SYNTHASE"/>
    <property type="match status" value="1"/>
</dbReference>
<proteinExistence type="inferred from homology"/>
<comment type="pathway">
    <text evidence="2">Pyrimidine metabolism; UMP biosynthesis via de novo pathway; UMP from orotate: step 1/2.</text>
</comment>
<dbReference type="SUPFAM" id="SSF51366">
    <property type="entry name" value="Ribulose-phoshate binding barrel"/>
    <property type="match status" value="1"/>
</dbReference>
<evidence type="ECO:0000256" key="8">
    <source>
        <dbReference type="ARBA" id="ARBA00022676"/>
    </source>
</evidence>
<dbReference type="Gene3D" id="3.20.20.70">
    <property type="entry name" value="Aldolase class I"/>
    <property type="match status" value="1"/>
</dbReference>
<dbReference type="AlphaFoldDB" id="D3BE93"/>
<feature type="binding site" evidence="15">
    <location>
        <position position="449"/>
    </location>
    <ligand>
        <name>substrate</name>
    </ligand>
</feature>
<dbReference type="GO" id="GO:0044205">
    <property type="term" value="P:'de novo' UMP biosynthetic process"/>
    <property type="evidence" value="ECO:0007669"/>
    <property type="project" value="UniProtKB-UniPathway"/>
</dbReference>
<dbReference type="InterPro" id="IPR014732">
    <property type="entry name" value="OMPdecase"/>
</dbReference>
<feature type="binding site" evidence="15">
    <location>
        <position position="257"/>
    </location>
    <ligand>
        <name>substrate</name>
    </ligand>
</feature>
<dbReference type="RefSeq" id="XP_020432344.1">
    <property type="nucleotide sequence ID" value="XM_020577896.1"/>
</dbReference>
<gene>
    <name evidence="17" type="primary">pyr56</name>
    <name evidence="17" type="ORF">PPL_07049</name>
</gene>
<dbReference type="InterPro" id="IPR000836">
    <property type="entry name" value="PRTase_dom"/>
</dbReference>
<dbReference type="NCBIfam" id="TIGR00336">
    <property type="entry name" value="pyrE"/>
    <property type="match status" value="1"/>
</dbReference>
<dbReference type="GO" id="GO:0004590">
    <property type="term" value="F:orotidine-5'-phosphate decarboxylase activity"/>
    <property type="evidence" value="ECO:0007669"/>
    <property type="project" value="UniProtKB-EC"/>
</dbReference>
<dbReference type="SMART" id="SM00934">
    <property type="entry name" value="OMPdecase"/>
    <property type="match status" value="1"/>
</dbReference>
<evidence type="ECO:0000256" key="11">
    <source>
        <dbReference type="ARBA" id="ARBA00022975"/>
    </source>
</evidence>
<dbReference type="SUPFAM" id="SSF53271">
    <property type="entry name" value="PRTase-like"/>
    <property type="match status" value="1"/>
</dbReference>
<dbReference type="PROSITE" id="PS00156">
    <property type="entry name" value="OMPDECASE"/>
    <property type="match status" value="1"/>
</dbReference>
<feature type="binding site" evidence="15">
    <location>
        <position position="429"/>
    </location>
    <ligand>
        <name>substrate</name>
    </ligand>
</feature>
<dbReference type="FunCoup" id="D3BE93">
    <property type="interactions" value="928"/>
</dbReference>
<reference evidence="17 18" key="1">
    <citation type="journal article" date="2011" name="Genome Res.">
        <title>Phylogeny-wide analysis of social amoeba genomes highlights ancient origins for complex intercellular communication.</title>
        <authorList>
            <person name="Heidel A.J."/>
            <person name="Lawal H.M."/>
            <person name="Felder M."/>
            <person name="Schilde C."/>
            <person name="Helps N.R."/>
            <person name="Tunggal B."/>
            <person name="Rivero F."/>
            <person name="John U."/>
            <person name="Schleicher M."/>
            <person name="Eichinger L."/>
            <person name="Platzer M."/>
            <person name="Noegel A.A."/>
            <person name="Schaap P."/>
            <person name="Gloeckner G."/>
        </authorList>
    </citation>
    <scope>NUCLEOTIDE SEQUENCE [LARGE SCALE GENOMIC DNA]</scope>
    <source>
        <strain evidence="18">ATCC 26659 / Pp 5 / PN500</strain>
    </source>
</reference>
<dbReference type="InterPro" id="IPR004467">
    <property type="entry name" value="Or_phspho_trans_dom"/>
</dbReference>